<proteinExistence type="predicted"/>
<dbReference type="Pfam" id="PF13419">
    <property type="entry name" value="HAD_2"/>
    <property type="match status" value="1"/>
</dbReference>
<dbReference type="SFLD" id="SFLDS00003">
    <property type="entry name" value="Haloacid_Dehalogenase"/>
    <property type="match status" value="1"/>
</dbReference>
<dbReference type="EMBL" id="JNOM01000097">
    <property type="protein sequence ID" value="KNG86957.1"/>
    <property type="molecule type" value="Genomic_DNA"/>
</dbReference>
<dbReference type="InterPro" id="IPR006439">
    <property type="entry name" value="HAD-SF_hydro_IA"/>
</dbReference>
<evidence type="ECO:0000313" key="4">
    <source>
        <dbReference type="Proteomes" id="UP000037505"/>
    </source>
</evidence>
<evidence type="ECO:0000256" key="1">
    <source>
        <dbReference type="ARBA" id="ARBA00022801"/>
    </source>
</evidence>
<dbReference type="PRINTS" id="PR00413">
    <property type="entry name" value="HADHALOGNASE"/>
</dbReference>
<dbReference type="SFLD" id="SFLDG01129">
    <property type="entry name" value="C1.5:_HAD__Beta-PGM__Phosphata"/>
    <property type="match status" value="1"/>
</dbReference>
<accession>A0A0L1J5F2</accession>
<feature type="chain" id="PRO_5005553181" evidence="2">
    <location>
        <begin position="25"/>
        <end position="224"/>
    </location>
</feature>
<name>A0A0L1J5F2_ASPN3</name>
<dbReference type="OrthoDB" id="20198at2759"/>
<organism evidence="3 4">
    <name type="scientific">Aspergillus nomiae NRRL (strain ATCC 15546 / NRRL 13137 / CBS 260.88 / M93)</name>
    <dbReference type="NCBI Taxonomy" id="1509407"/>
    <lineage>
        <taxon>Eukaryota</taxon>
        <taxon>Fungi</taxon>
        <taxon>Dikarya</taxon>
        <taxon>Ascomycota</taxon>
        <taxon>Pezizomycotina</taxon>
        <taxon>Eurotiomycetes</taxon>
        <taxon>Eurotiomycetidae</taxon>
        <taxon>Eurotiales</taxon>
        <taxon>Aspergillaceae</taxon>
        <taxon>Aspergillus</taxon>
        <taxon>Aspergillus subgen. Circumdati</taxon>
    </lineage>
</organism>
<evidence type="ECO:0000256" key="2">
    <source>
        <dbReference type="SAM" id="SignalP"/>
    </source>
</evidence>
<dbReference type="InterPro" id="IPR023214">
    <property type="entry name" value="HAD_sf"/>
</dbReference>
<dbReference type="PANTHER" id="PTHR43316">
    <property type="entry name" value="HYDROLASE, HALOACID DELAHOGENASE-RELATED"/>
    <property type="match status" value="1"/>
</dbReference>
<keyword evidence="1" id="KW-0378">Hydrolase</keyword>
<dbReference type="PANTHER" id="PTHR43316:SF3">
    <property type="entry name" value="HALOACID DEHALOGENASE, TYPE II (AFU_ORTHOLOGUE AFUA_2G07750)-RELATED"/>
    <property type="match status" value="1"/>
</dbReference>
<dbReference type="NCBIfam" id="TIGR01493">
    <property type="entry name" value="HAD-SF-IA-v2"/>
    <property type="match status" value="1"/>
</dbReference>
<dbReference type="STRING" id="1509407.A0A0L1J5F2"/>
<protein>
    <submittedName>
        <fullName evidence="3">2-deoxyglucose-6-phosphate phosphatase</fullName>
    </submittedName>
</protein>
<dbReference type="InterPro" id="IPR051540">
    <property type="entry name" value="S-2-haloacid_dehalogenase"/>
</dbReference>
<keyword evidence="2" id="KW-0732">Signal</keyword>
<keyword evidence="4" id="KW-1185">Reference proteome</keyword>
<sequence length="224" mass="24565">MAPHAIVFDLLTALLDSWSLWAEAANNDRSASYRWRTRYLELTFGCGAYRPYEDLVYESAKDAGLPDSAPKALIESWDRMRPWPETREVLLQLKEKGYRLGVVSNCSAELGRRAIALCGVEFDAFVTAEEAGFYKPHPKAYGSILSALGVDSKDALFVAGSNGDVVGAAAAGMDVVWHNQIGLPRLPGSKPRLEGRSLQVVLDHLRQVESMSSSNTSSRSSSRL</sequence>
<dbReference type="InterPro" id="IPR023198">
    <property type="entry name" value="PGP-like_dom2"/>
</dbReference>
<dbReference type="Gene3D" id="3.40.50.1000">
    <property type="entry name" value="HAD superfamily/HAD-like"/>
    <property type="match status" value="1"/>
</dbReference>
<dbReference type="SUPFAM" id="SSF56784">
    <property type="entry name" value="HAD-like"/>
    <property type="match status" value="1"/>
</dbReference>
<evidence type="ECO:0000313" key="3">
    <source>
        <dbReference type="EMBL" id="KNG86957.1"/>
    </source>
</evidence>
<feature type="signal peptide" evidence="2">
    <location>
        <begin position="1"/>
        <end position="24"/>
    </location>
</feature>
<dbReference type="AlphaFoldDB" id="A0A0L1J5F2"/>
<comment type="caution">
    <text evidence="3">The sequence shown here is derived from an EMBL/GenBank/DDBJ whole genome shotgun (WGS) entry which is preliminary data.</text>
</comment>
<dbReference type="InterPro" id="IPR041492">
    <property type="entry name" value="HAD_2"/>
</dbReference>
<dbReference type="Proteomes" id="UP000037505">
    <property type="component" value="Unassembled WGS sequence"/>
</dbReference>
<dbReference type="GeneID" id="26806019"/>
<dbReference type="InterPro" id="IPR036412">
    <property type="entry name" value="HAD-like_sf"/>
</dbReference>
<gene>
    <name evidence="3" type="ORF">ANOM_004215</name>
</gene>
<dbReference type="NCBIfam" id="TIGR01549">
    <property type="entry name" value="HAD-SF-IA-v1"/>
    <property type="match status" value="1"/>
</dbReference>
<dbReference type="GO" id="GO:0016791">
    <property type="term" value="F:phosphatase activity"/>
    <property type="evidence" value="ECO:0007669"/>
    <property type="project" value="UniProtKB-ARBA"/>
</dbReference>
<dbReference type="Gene3D" id="1.10.150.240">
    <property type="entry name" value="Putative phosphatase, domain 2"/>
    <property type="match status" value="1"/>
</dbReference>
<dbReference type="RefSeq" id="XP_015407880.1">
    <property type="nucleotide sequence ID" value="XM_015549472.1"/>
</dbReference>
<reference evidence="3 4" key="1">
    <citation type="submission" date="2014-06" db="EMBL/GenBank/DDBJ databases">
        <title>The Genome of the Aflatoxigenic Filamentous Fungus Aspergillus nomius.</title>
        <authorList>
            <person name="Moore M.G."/>
            <person name="Shannon B.M."/>
            <person name="Brian M.M."/>
        </authorList>
    </citation>
    <scope>NUCLEOTIDE SEQUENCE [LARGE SCALE GENOMIC DNA]</scope>
    <source>
        <strain evidence="3 4">NRRL 13137</strain>
    </source>
</reference>